<dbReference type="AlphaFoldDB" id="A0A1H9BB30"/>
<evidence type="ECO:0000259" key="9">
    <source>
        <dbReference type="Pfam" id="PF02771"/>
    </source>
</evidence>
<feature type="domain" description="Acyl-CoA dehydrogenase/oxidase N-terminal" evidence="9">
    <location>
        <begin position="12"/>
        <end position="124"/>
    </location>
</feature>
<dbReference type="InterPro" id="IPR050741">
    <property type="entry name" value="Acyl-CoA_dehydrogenase"/>
</dbReference>
<dbReference type="RefSeq" id="WP_090268637.1">
    <property type="nucleotide sequence ID" value="NZ_FOEP01000002.1"/>
</dbReference>
<dbReference type="InterPro" id="IPR036250">
    <property type="entry name" value="AcylCo_DH-like_C"/>
</dbReference>
<dbReference type="InterPro" id="IPR006091">
    <property type="entry name" value="Acyl-CoA_Oxase/DH_mid-dom"/>
</dbReference>
<feature type="domain" description="Acyl-CoA dehydrogenase/oxidase C-terminal" evidence="7">
    <location>
        <begin position="235"/>
        <end position="385"/>
    </location>
</feature>
<comment type="cofactor">
    <cofactor evidence="1 6">
        <name>FAD</name>
        <dbReference type="ChEBI" id="CHEBI:57692"/>
    </cofactor>
</comment>
<proteinExistence type="inferred from homology"/>
<dbReference type="SUPFAM" id="SSF56645">
    <property type="entry name" value="Acyl-CoA dehydrogenase NM domain-like"/>
    <property type="match status" value="1"/>
</dbReference>
<dbReference type="PANTHER" id="PTHR48083:SF28">
    <property type="entry name" value="ACYL-COA DEHYDROGENASE FAMILY PROTEIN (AFU_ORTHOLOGUE AFUA_6G10880)-RELATED"/>
    <property type="match status" value="1"/>
</dbReference>
<accession>A0A1H9BB30</accession>
<evidence type="ECO:0000259" key="7">
    <source>
        <dbReference type="Pfam" id="PF00441"/>
    </source>
</evidence>
<dbReference type="OrthoDB" id="9775090at2"/>
<protein>
    <submittedName>
        <fullName evidence="10">Acyl-CoA dehydrogenase</fullName>
    </submittedName>
</protein>
<dbReference type="FunFam" id="1.20.140.10:FF:000001">
    <property type="entry name" value="Acyl-CoA dehydrogenase"/>
    <property type="match status" value="1"/>
</dbReference>
<evidence type="ECO:0000313" key="11">
    <source>
        <dbReference type="Proteomes" id="UP000198634"/>
    </source>
</evidence>
<comment type="similarity">
    <text evidence="2 6">Belongs to the acyl-CoA dehydrogenase family.</text>
</comment>
<dbReference type="PROSITE" id="PS00072">
    <property type="entry name" value="ACYL_COA_DH_1"/>
    <property type="match status" value="1"/>
</dbReference>
<dbReference type="InterPro" id="IPR013786">
    <property type="entry name" value="AcylCoA_DH/ox_N"/>
</dbReference>
<dbReference type="InterPro" id="IPR037069">
    <property type="entry name" value="AcylCoA_DH/ox_N_sf"/>
</dbReference>
<dbReference type="Proteomes" id="UP000198634">
    <property type="component" value="Unassembled WGS sequence"/>
</dbReference>
<dbReference type="EMBL" id="FOEP01000002">
    <property type="protein sequence ID" value="SEP85901.1"/>
    <property type="molecule type" value="Genomic_DNA"/>
</dbReference>
<evidence type="ECO:0000259" key="8">
    <source>
        <dbReference type="Pfam" id="PF02770"/>
    </source>
</evidence>
<sequence length="389" mass="42229">MFELSPNTHYFSEDHTAFRHALRAFVDKEITPNVPAWEDAGRMPREIFKKIGDMGVQGVICPTNLGGSNGDFFMQIVVSEELSRCGAGGVCASLGSHSIGNPPIVNHGSDDLKTRVAMPVIAGDKISALAITEPGGGSDVGALRTNAVRDGDHFIVNGEKTFITSGMQADFFTVAVRTDAQKAGHGGISFLMIEGDTPGLGRTQLKKMGWWASDTAHLTFDNCRVPVTNLIGQEGEGFKNAMMNFNAERLTIASQAYSFAEVCYREALAWAQDRQAFGKPLSQQQVIRHKLVDMAMKIDAAKTLTYDIVYRHIHKMDPLNVHIARTSMAKITATDTMQFCADAAVQILGGMGYMQGTASERIYRETKVLSIGGGTDEIMRNLASSQLGI</sequence>
<dbReference type="Pfam" id="PF02770">
    <property type="entry name" value="Acyl-CoA_dh_M"/>
    <property type="match status" value="1"/>
</dbReference>
<keyword evidence="11" id="KW-1185">Reference proteome</keyword>
<dbReference type="STRING" id="657014.SAMN04488092_102436"/>
<evidence type="ECO:0000256" key="6">
    <source>
        <dbReference type="RuleBase" id="RU362125"/>
    </source>
</evidence>
<dbReference type="Pfam" id="PF02771">
    <property type="entry name" value="Acyl-CoA_dh_N"/>
    <property type="match status" value="1"/>
</dbReference>
<evidence type="ECO:0000256" key="4">
    <source>
        <dbReference type="ARBA" id="ARBA00022827"/>
    </source>
</evidence>
<dbReference type="InterPro" id="IPR006089">
    <property type="entry name" value="Acyl-CoA_DH_CS"/>
</dbReference>
<evidence type="ECO:0000256" key="2">
    <source>
        <dbReference type="ARBA" id="ARBA00009347"/>
    </source>
</evidence>
<dbReference type="InterPro" id="IPR009100">
    <property type="entry name" value="AcylCoA_DH/oxidase_NM_dom_sf"/>
</dbReference>
<dbReference type="FunFam" id="2.40.110.10:FF:000002">
    <property type="entry name" value="Acyl-CoA dehydrogenase fadE12"/>
    <property type="match status" value="1"/>
</dbReference>
<dbReference type="Gene3D" id="1.20.140.10">
    <property type="entry name" value="Butyryl-CoA Dehydrogenase, subunit A, domain 3"/>
    <property type="match status" value="1"/>
</dbReference>
<dbReference type="SUPFAM" id="SSF47203">
    <property type="entry name" value="Acyl-CoA dehydrogenase C-terminal domain-like"/>
    <property type="match status" value="1"/>
</dbReference>
<dbReference type="PANTHER" id="PTHR48083">
    <property type="entry name" value="MEDIUM-CHAIN SPECIFIC ACYL-COA DEHYDROGENASE, MITOCHONDRIAL-RELATED"/>
    <property type="match status" value="1"/>
</dbReference>
<dbReference type="GO" id="GO:0050660">
    <property type="term" value="F:flavin adenine dinucleotide binding"/>
    <property type="evidence" value="ECO:0007669"/>
    <property type="project" value="InterPro"/>
</dbReference>
<dbReference type="Gene3D" id="1.10.540.10">
    <property type="entry name" value="Acyl-CoA dehydrogenase/oxidase, N-terminal domain"/>
    <property type="match status" value="1"/>
</dbReference>
<dbReference type="GO" id="GO:0005737">
    <property type="term" value="C:cytoplasm"/>
    <property type="evidence" value="ECO:0007669"/>
    <property type="project" value="TreeGrafter"/>
</dbReference>
<evidence type="ECO:0000313" key="10">
    <source>
        <dbReference type="EMBL" id="SEP85901.1"/>
    </source>
</evidence>
<dbReference type="GO" id="GO:0003995">
    <property type="term" value="F:acyl-CoA dehydrogenase activity"/>
    <property type="evidence" value="ECO:0007669"/>
    <property type="project" value="InterPro"/>
</dbReference>
<organism evidence="10 11">
    <name type="scientific">Thalassovita taeanensis</name>
    <dbReference type="NCBI Taxonomy" id="657014"/>
    <lineage>
        <taxon>Bacteria</taxon>
        <taxon>Pseudomonadati</taxon>
        <taxon>Pseudomonadota</taxon>
        <taxon>Alphaproteobacteria</taxon>
        <taxon>Rhodobacterales</taxon>
        <taxon>Roseobacteraceae</taxon>
        <taxon>Thalassovita</taxon>
    </lineage>
</organism>
<keyword evidence="5 6" id="KW-0560">Oxidoreductase</keyword>
<evidence type="ECO:0000256" key="5">
    <source>
        <dbReference type="ARBA" id="ARBA00023002"/>
    </source>
</evidence>
<gene>
    <name evidence="10" type="ORF">SAMN04488092_102436</name>
</gene>
<reference evidence="10 11" key="1">
    <citation type="submission" date="2016-10" db="EMBL/GenBank/DDBJ databases">
        <authorList>
            <person name="de Groot N.N."/>
        </authorList>
    </citation>
    <scope>NUCLEOTIDE SEQUENCE [LARGE SCALE GENOMIC DNA]</scope>
    <source>
        <strain evidence="10 11">DSM 22007</strain>
    </source>
</reference>
<dbReference type="GO" id="GO:0033539">
    <property type="term" value="P:fatty acid beta-oxidation using acyl-CoA dehydrogenase"/>
    <property type="evidence" value="ECO:0007669"/>
    <property type="project" value="TreeGrafter"/>
</dbReference>
<dbReference type="Pfam" id="PF00441">
    <property type="entry name" value="Acyl-CoA_dh_1"/>
    <property type="match status" value="1"/>
</dbReference>
<keyword evidence="4 6" id="KW-0274">FAD</keyword>
<evidence type="ECO:0000256" key="3">
    <source>
        <dbReference type="ARBA" id="ARBA00022630"/>
    </source>
</evidence>
<dbReference type="Gene3D" id="2.40.110.10">
    <property type="entry name" value="Butyryl-CoA Dehydrogenase, subunit A, domain 2"/>
    <property type="match status" value="1"/>
</dbReference>
<keyword evidence="3 6" id="KW-0285">Flavoprotein</keyword>
<feature type="domain" description="Acyl-CoA oxidase/dehydrogenase middle" evidence="8">
    <location>
        <begin position="128"/>
        <end position="223"/>
    </location>
</feature>
<evidence type="ECO:0000256" key="1">
    <source>
        <dbReference type="ARBA" id="ARBA00001974"/>
    </source>
</evidence>
<dbReference type="InterPro" id="IPR009075">
    <property type="entry name" value="AcylCo_DH/oxidase_C"/>
</dbReference>
<dbReference type="InterPro" id="IPR046373">
    <property type="entry name" value="Acyl-CoA_Oxase/DH_mid-dom_sf"/>
</dbReference>
<name>A0A1H9BB30_9RHOB</name>